<dbReference type="OrthoDB" id="2866458at2"/>
<dbReference type="RefSeq" id="WP_135109813.1">
    <property type="nucleotide sequence ID" value="NZ_SRHY01000010.1"/>
</dbReference>
<evidence type="ECO:0000313" key="2">
    <source>
        <dbReference type="EMBL" id="TFJ93142.1"/>
    </source>
</evidence>
<evidence type="ECO:0000313" key="3">
    <source>
        <dbReference type="Proteomes" id="UP000298484"/>
    </source>
</evidence>
<feature type="transmembrane region" description="Helical" evidence="1">
    <location>
        <begin position="62"/>
        <end position="84"/>
    </location>
</feature>
<feature type="transmembrane region" description="Helical" evidence="1">
    <location>
        <begin position="169"/>
        <end position="187"/>
    </location>
</feature>
<keyword evidence="1" id="KW-0472">Membrane</keyword>
<name>A0A4Y9ACV0_9BACI</name>
<dbReference type="Proteomes" id="UP000298484">
    <property type="component" value="Unassembled WGS sequence"/>
</dbReference>
<keyword evidence="1" id="KW-0812">Transmembrane</keyword>
<proteinExistence type="predicted"/>
<feature type="transmembrane region" description="Helical" evidence="1">
    <location>
        <begin position="6"/>
        <end position="25"/>
    </location>
</feature>
<reference evidence="2 3" key="1">
    <citation type="submission" date="2019-03" db="EMBL/GenBank/DDBJ databases">
        <title>Genome sequence of Lentibacillus salicampi ATCC BAA-719.</title>
        <authorList>
            <person name="Maclea K.S."/>
            <person name="Simoes Junior M."/>
        </authorList>
    </citation>
    <scope>NUCLEOTIDE SEQUENCE [LARGE SCALE GENOMIC DNA]</scope>
    <source>
        <strain evidence="2 3">ATCC BAA-719</strain>
    </source>
</reference>
<gene>
    <name evidence="2" type="ORF">E4U82_08725</name>
</gene>
<sequence length="195" mass="22044">MWGIMTLESFLGTGLTFIISLLLTLRYKKMKLVLIIPISAIAGSLFSEIIEWNLEGILYGRLITNGLVSLCTIGLTKMFIKIFLTLRPKLLKLSNFLERNSLDYEELTDKEIKQLNELDSENVFGLPILILGIIGFLFGPQFLFIPIATLLLGVILLGSLDRSKGQNPWTFYMGIMFSIIGIFLHQADYVHILNL</sequence>
<organism evidence="2 3">
    <name type="scientific">Lentibacillus salicampi</name>
    <dbReference type="NCBI Taxonomy" id="175306"/>
    <lineage>
        <taxon>Bacteria</taxon>
        <taxon>Bacillati</taxon>
        <taxon>Bacillota</taxon>
        <taxon>Bacilli</taxon>
        <taxon>Bacillales</taxon>
        <taxon>Bacillaceae</taxon>
        <taxon>Lentibacillus</taxon>
    </lineage>
</organism>
<dbReference type="EMBL" id="SRHY01000010">
    <property type="protein sequence ID" value="TFJ93142.1"/>
    <property type="molecule type" value="Genomic_DNA"/>
</dbReference>
<protein>
    <submittedName>
        <fullName evidence="2">Uncharacterized protein</fullName>
    </submittedName>
</protein>
<keyword evidence="3" id="KW-1185">Reference proteome</keyword>
<dbReference type="AlphaFoldDB" id="A0A4Y9ACV0"/>
<keyword evidence="1" id="KW-1133">Transmembrane helix</keyword>
<comment type="caution">
    <text evidence="2">The sequence shown here is derived from an EMBL/GenBank/DDBJ whole genome shotgun (WGS) entry which is preliminary data.</text>
</comment>
<feature type="transmembrane region" description="Helical" evidence="1">
    <location>
        <begin position="128"/>
        <end position="157"/>
    </location>
</feature>
<feature type="transmembrane region" description="Helical" evidence="1">
    <location>
        <begin position="32"/>
        <end position="50"/>
    </location>
</feature>
<accession>A0A4Y9ACV0</accession>
<evidence type="ECO:0000256" key="1">
    <source>
        <dbReference type="SAM" id="Phobius"/>
    </source>
</evidence>